<feature type="compositionally biased region" description="Low complexity" evidence="7">
    <location>
        <begin position="447"/>
        <end position="461"/>
    </location>
</feature>
<dbReference type="AlphaFoldDB" id="C3RSF6"/>
<dbReference type="PANTHER" id="PTHR20275:SF0">
    <property type="entry name" value="NAD KINASE"/>
    <property type="match status" value="1"/>
</dbReference>
<name>C3RSF6_STRPU</name>
<dbReference type="Pfam" id="PF20143">
    <property type="entry name" value="NAD_kinase_C"/>
    <property type="match status" value="1"/>
</dbReference>
<dbReference type="FunFam" id="2.60.200.30:FF:000003">
    <property type="entry name" value="NAD kinase b"/>
    <property type="match status" value="1"/>
</dbReference>
<evidence type="ECO:0000256" key="5">
    <source>
        <dbReference type="ARBA" id="ARBA00022857"/>
    </source>
</evidence>
<keyword evidence="5" id="KW-0521">NADP</keyword>
<keyword evidence="6" id="KW-0520">NAD</keyword>
<evidence type="ECO:0000313" key="8">
    <source>
        <dbReference type="EMBL" id="ABY58956.1"/>
    </source>
</evidence>
<dbReference type="GO" id="GO:0019674">
    <property type="term" value="P:NAD+ metabolic process"/>
    <property type="evidence" value="ECO:0007669"/>
    <property type="project" value="InterPro"/>
</dbReference>
<dbReference type="InterPro" id="IPR017438">
    <property type="entry name" value="ATP-NAD_kinase_N"/>
</dbReference>
<dbReference type="InterPro" id="IPR017437">
    <property type="entry name" value="ATP-NAD_kinase_PpnK-typ_C"/>
</dbReference>
<accession>C3RSF6</accession>
<evidence type="ECO:0000256" key="7">
    <source>
        <dbReference type="SAM" id="MobiDB-lite"/>
    </source>
</evidence>
<dbReference type="HAMAP" id="MF_00361">
    <property type="entry name" value="NAD_kinase"/>
    <property type="match status" value="1"/>
</dbReference>
<reference evidence="8" key="1">
    <citation type="journal article" date="2015" name="Proc. Natl. Acad. Sci. U.S.A.">
        <title>NAD kinase controls animal NADP biosynthesis and is modulated via evolutionarily divergent calmodulin-dependent mechanisms.</title>
        <authorList>
            <person name="Love N.R."/>
            <person name="Pollak N."/>
            <person name="Dolle C."/>
            <person name="Niere M."/>
            <person name="Chen Y."/>
            <person name="Oliveri P."/>
            <person name="Amaya E."/>
            <person name="Patel S."/>
            <person name="Ziegler M."/>
        </authorList>
    </citation>
    <scope>NUCLEOTIDE SEQUENCE</scope>
</reference>
<dbReference type="EC" id="2.7.1.23" evidence="2"/>
<feature type="region of interest" description="Disordered" evidence="7">
    <location>
        <begin position="438"/>
        <end position="461"/>
    </location>
</feature>
<dbReference type="GO" id="GO:0006741">
    <property type="term" value="P:NADP+ biosynthetic process"/>
    <property type="evidence" value="ECO:0007669"/>
    <property type="project" value="InterPro"/>
</dbReference>
<proteinExistence type="evidence at transcript level"/>
<protein>
    <recommendedName>
        <fullName evidence="2">NAD(+) kinase</fullName>
        <ecNumber evidence="2">2.7.1.23</ecNumber>
    </recommendedName>
</protein>
<dbReference type="PANTHER" id="PTHR20275">
    <property type="entry name" value="NAD KINASE"/>
    <property type="match status" value="1"/>
</dbReference>
<comment type="similarity">
    <text evidence="1">Belongs to the NAD kinase family.</text>
</comment>
<keyword evidence="3 8" id="KW-0808">Transferase</keyword>
<dbReference type="EMBL" id="EU191234">
    <property type="protein sequence ID" value="ABY58956.1"/>
    <property type="molecule type" value="mRNA"/>
</dbReference>
<keyword evidence="4 8" id="KW-0418">Kinase</keyword>
<evidence type="ECO:0000256" key="1">
    <source>
        <dbReference type="ARBA" id="ARBA00010995"/>
    </source>
</evidence>
<sequence length="461" mass="50972">MTDQRRARMAQASMAMRSVDVVDEEMGKEKADDENVSAIPTRRRTVIEGPGLNRARMLGGMRRTRSINAPVPSPSFGPKAMLKRVPVSQIMHVTDPSSQRLVWKATPLSVLIIKKIFDTSVLGPFKEMTKWLSQEKNLVIYVEGKVQEDEDLLANKEFSTLMKKFKTFKEGDDLSDRIDFIICLGGDGTLLWASSLFQEGSVPPVMAYHLGSLGFLTPFEFEDFKESVNVFLEGNAAVTLRSRLKCLIFENSEIPNGLEVDNSDALKPPSKKPDPPNLKFKFQVMNDVVIDRGPSPYLSNLDLFIDGRHVTTVQGDGLIISTPTGSTAYAAAAGAAMVHPNVPAILITPICPHTLSFRPIVVPAGVELKVSVSPDARHTAWASLDGRSRQELKKGFCLRITTSVYPVASVCSIDQICDWFDSLVECLHWNERQTQKSFRSKIKDKSSNNNNKQNGGSSSPD</sequence>
<evidence type="ECO:0000256" key="2">
    <source>
        <dbReference type="ARBA" id="ARBA00012120"/>
    </source>
</evidence>
<dbReference type="Gene3D" id="2.60.200.30">
    <property type="entry name" value="Probable inorganic polyphosphate/atp-NAD kinase, domain 2"/>
    <property type="match status" value="1"/>
</dbReference>
<evidence type="ECO:0000256" key="3">
    <source>
        <dbReference type="ARBA" id="ARBA00022679"/>
    </source>
</evidence>
<evidence type="ECO:0000256" key="6">
    <source>
        <dbReference type="ARBA" id="ARBA00023027"/>
    </source>
</evidence>
<dbReference type="InterPro" id="IPR016064">
    <property type="entry name" value="NAD/diacylglycerol_kinase_sf"/>
</dbReference>
<dbReference type="SUPFAM" id="SSF111331">
    <property type="entry name" value="NAD kinase/diacylglycerol kinase-like"/>
    <property type="match status" value="1"/>
</dbReference>
<organism evidence="8">
    <name type="scientific">Strongylocentrotus purpuratus</name>
    <name type="common">Purple sea urchin</name>
    <dbReference type="NCBI Taxonomy" id="7668"/>
    <lineage>
        <taxon>Eukaryota</taxon>
        <taxon>Metazoa</taxon>
        <taxon>Echinodermata</taxon>
        <taxon>Eleutherozoa</taxon>
        <taxon>Echinozoa</taxon>
        <taxon>Echinoidea</taxon>
        <taxon>Euechinoidea</taxon>
        <taxon>Echinacea</taxon>
        <taxon>Camarodonta</taxon>
        <taxon>Echinidea</taxon>
        <taxon>Strongylocentrotidae</taxon>
        <taxon>Strongylocentrotus</taxon>
    </lineage>
</organism>
<dbReference type="GO" id="GO:0003951">
    <property type="term" value="F:NAD+ kinase activity"/>
    <property type="evidence" value="ECO:0007669"/>
    <property type="project" value="UniProtKB-EC"/>
</dbReference>
<dbReference type="Pfam" id="PF01513">
    <property type="entry name" value="NAD_kinase"/>
    <property type="match status" value="1"/>
</dbReference>
<evidence type="ECO:0000256" key="4">
    <source>
        <dbReference type="ARBA" id="ARBA00022777"/>
    </source>
</evidence>
<dbReference type="Gene3D" id="3.40.50.10330">
    <property type="entry name" value="Probable inorganic polyphosphate/atp-NAD kinase, domain 1"/>
    <property type="match status" value="1"/>
</dbReference>
<dbReference type="InterPro" id="IPR002504">
    <property type="entry name" value="NADK"/>
</dbReference>